<evidence type="ECO:0000313" key="9">
    <source>
        <dbReference type="EMBL" id="KYC46341.1"/>
    </source>
</evidence>
<evidence type="ECO:0000256" key="2">
    <source>
        <dbReference type="ARBA" id="ARBA00022475"/>
    </source>
</evidence>
<reference evidence="12 13" key="1">
    <citation type="journal article" date="2016" name="ISME J.">
        <title>Chasing the elusive Euryarchaeota class WSA2: genomes reveal a uniquely fastidious methyl-reducing methanogen.</title>
        <authorList>
            <person name="Nobu M.K."/>
            <person name="Narihiro T."/>
            <person name="Kuroda K."/>
            <person name="Mei R."/>
            <person name="Liu W.T."/>
        </authorList>
    </citation>
    <scope>NUCLEOTIDE SEQUENCE [LARGE SCALE GENOMIC DNA]</scope>
    <source>
        <strain evidence="9">B03fssc0709_Meth_Bin005</strain>
        <strain evidence="10">B15fssc0709_Meth_Bin003</strain>
        <strain evidence="11">BMIXfssc0709_Meth_Bin006</strain>
    </source>
</reference>
<feature type="transmembrane region" description="Helical" evidence="6">
    <location>
        <begin position="37"/>
        <end position="57"/>
    </location>
</feature>
<dbReference type="Pfam" id="PF10035">
    <property type="entry name" value="DUF2179"/>
    <property type="match status" value="1"/>
</dbReference>
<accession>A0A150J105</accession>
<dbReference type="AlphaFoldDB" id="A0A150IMT9"/>
<evidence type="ECO:0000256" key="3">
    <source>
        <dbReference type="ARBA" id="ARBA00022692"/>
    </source>
</evidence>
<dbReference type="CDD" id="cd16381">
    <property type="entry name" value="YitT_C_like_1"/>
    <property type="match status" value="1"/>
</dbReference>
<evidence type="ECO:0000313" key="11">
    <source>
        <dbReference type="EMBL" id="KYC50634.1"/>
    </source>
</evidence>
<keyword evidence="4 6" id="KW-1133">Transmembrane helix</keyword>
<feature type="domain" description="DUF2179" evidence="7">
    <location>
        <begin position="115"/>
        <end position="165"/>
    </location>
</feature>
<dbReference type="EMBL" id="LNGE01000001">
    <property type="protein sequence ID" value="KYC46341.1"/>
    <property type="molecule type" value="Genomic_DNA"/>
</dbReference>
<evidence type="ECO:0000259" key="8">
    <source>
        <dbReference type="Pfam" id="PF18955"/>
    </source>
</evidence>
<comment type="subcellular location">
    <subcellularLocation>
        <location evidence="1">Cell membrane</location>
        <topology evidence="1">Multi-pass membrane protein</topology>
    </subcellularLocation>
</comment>
<evidence type="ECO:0000256" key="1">
    <source>
        <dbReference type="ARBA" id="ARBA00004651"/>
    </source>
</evidence>
<dbReference type="Proteomes" id="UP000092401">
    <property type="component" value="Unassembled WGS sequence"/>
</dbReference>
<dbReference type="PANTHER" id="PTHR40060">
    <property type="entry name" value="UPF0316 PROTEIN YEBE"/>
    <property type="match status" value="1"/>
</dbReference>
<evidence type="ECO:0000313" key="13">
    <source>
        <dbReference type="Proteomes" id="UP000092401"/>
    </source>
</evidence>
<dbReference type="NCBIfam" id="NF003191">
    <property type="entry name" value="PRK04164.1-2"/>
    <property type="match status" value="1"/>
</dbReference>
<dbReference type="Pfam" id="PF18955">
    <property type="entry name" value="DUF5698"/>
    <property type="match status" value="1"/>
</dbReference>
<feature type="domain" description="DUF5698" evidence="8">
    <location>
        <begin position="24"/>
        <end position="81"/>
    </location>
</feature>
<evidence type="ECO:0000313" key="12">
    <source>
        <dbReference type="Proteomes" id="UP000091929"/>
    </source>
</evidence>
<protein>
    <submittedName>
        <fullName evidence="9">Uncharacterized protein</fullName>
    </submittedName>
</protein>
<dbReference type="EMBL" id="LNGF01000010">
    <property type="protein sequence ID" value="KYC48127.1"/>
    <property type="molecule type" value="Genomic_DNA"/>
</dbReference>
<accession>A0A150IMT9</accession>
<keyword evidence="3 6" id="KW-0812">Transmembrane</keyword>
<evidence type="ECO:0000256" key="6">
    <source>
        <dbReference type="SAM" id="Phobius"/>
    </source>
</evidence>
<name>A0A150IMT9_9EURY</name>
<dbReference type="PANTHER" id="PTHR40060:SF1">
    <property type="entry name" value="UPF0316 PROTEIN YEBE"/>
    <property type="match status" value="1"/>
</dbReference>
<dbReference type="PATRIC" id="fig|1706436.3.peg.43"/>
<dbReference type="HAMAP" id="MF_01515">
    <property type="entry name" value="UPF0316"/>
    <property type="match status" value="1"/>
</dbReference>
<comment type="caution">
    <text evidence="9">The sequence shown here is derived from an EMBL/GenBank/DDBJ whole genome shotgun (WGS) entry which is preliminary data.</text>
</comment>
<dbReference type="Proteomes" id="UP000092403">
    <property type="component" value="Unassembled WGS sequence"/>
</dbReference>
<proteinExistence type="inferred from homology"/>
<dbReference type="InterPro" id="IPR044035">
    <property type="entry name" value="DUF5698"/>
</dbReference>
<dbReference type="PATRIC" id="fig|1706438.3.peg.659"/>
<dbReference type="Proteomes" id="UP000091929">
    <property type="component" value="Unassembled WGS sequence"/>
</dbReference>
<dbReference type="InterPro" id="IPR019264">
    <property type="entry name" value="DUF2179"/>
</dbReference>
<dbReference type="InterPro" id="IPR022930">
    <property type="entry name" value="UPF0316"/>
</dbReference>
<keyword evidence="5 6" id="KW-0472">Membrane</keyword>
<keyword evidence="2" id="KW-1003">Cell membrane</keyword>
<evidence type="ECO:0000313" key="10">
    <source>
        <dbReference type="EMBL" id="KYC48127.1"/>
    </source>
</evidence>
<sequence length="190" mass="21407">MDTMFWLLPILIFLARVVDVSLGTMRIIFVSKNLKKLAPIVGFFEVFIWINVIGQVMQNVNSIIHYIAYAAGFAAGNYVGIVIEERLAVGHVIARIITKEKTDDLIKFLRREKCGVTVVDAHGKKGDVKILFTVIKRKKLDSIFEAIDKYTPDSFVSVEDVKSVSDEGFVGIPLKKKRFLGTFRALRKGK</sequence>
<evidence type="ECO:0000259" key="7">
    <source>
        <dbReference type="Pfam" id="PF10035"/>
    </source>
</evidence>
<evidence type="ECO:0000256" key="5">
    <source>
        <dbReference type="ARBA" id="ARBA00023136"/>
    </source>
</evidence>
<feature type="transmembrane region" description="Helical" evidence="6">
    <location>
        <begin position="63"/>
        <end position="83"/>
    </location>
</feature>
<organism evidence="9 13">
    <name type="scientific">Candidatus Methanofastidiosum methylothiophilum</name>
    <dbReference type="NCBI Taxonomy" id="1705564"/>
    <lineage>
        <taxon>Archaea</taxon>
        <taxon>Methanobacteriati</taxon>
        <taxon>Methanobacteriota</taxon>
        <taxon>Stenosarchaea group</taxon>
        <taxon>Candidatus Methanofastidiosia</taxon>
        <taxon>Candidatus Methanofastidiosales</taxon>
        <taxon>Candidatus Methanofastidiosaceae</taxon>
        <taxon>Candidatus Methanofastidiosum</taxon>
    </lineage>
</organism>
<accession>A0A150IT16</accession>
<dbReference type="GO" id="GO:0005886">
    <property type="term" value="C:plasma membrane"/>
    <property type="evidence" value="ECO:0007669"/>
    <property type="project" value="UniProtKB-SubCell"/>
</dbReference>
<evidence type="ECO:0000256" key="4">
    <source>
        <dbReference type="ARBA" id="ARBA00022989"/>
    </source>
</evidence>
<dbReference type="PATRIC" id="fig|1706437.3.peg.600"/>
<dbReference type="EMBL" id="LNJC01000010">
    <property type="protein sequence ID" value="KYC50634.1"/>
    <property type="molecule type" value="Genomic_DNA"/>
</dbReference>
<gene>
    <name evidence="9" type="ORF">APG10_00043</name>
    <name evidence="10" type="ORF">APG11_00595</name>
    <name evidence="11" type="ORF">APG12_00658</name>
</gene>
<feature type="transmembrane region" description="Helical" evidence="6">
    <location>
        <begin position="6"/>
        <end position="25"/>
    </location>
</feature>